<reference evidence="1" key="1">
    <citation type="submission" date="2023-03" db="EMBL/GenBank/DDBJ databases">
        <title>Massive genome expansion in bonnet fungi (Mycena s.s.) driven by repeated elements and novel gene families across ecological guilds.</title>
        <authorList>
            <consortium name="Lawrence Berkeley National Laboratory"/>
            <person name="Harder C.B."/>
            <person name="Miyauchi S."/>
            <person name="Viragh M."/>
            <person name="Kuo A."/>
            <person name="Thoen E."/>
            <person name="Andreopoulos B."/>
            <person name="Lu D."/>
            <person name="Skrede I."/>
            <person name="Drula E."/>
            <person name="Henrissat B."/>
            <person name="Morin E."/>
            <person name="Kohler A."/>
            <person name="Barry K."/>
            <person name="LaButti K."/>
            <person name="Morin E."/>
            <person name="Salamov A."/>
            <person name="Lipzen A."/>
            <person name="Mereny Z."/>
            <person name="Hegedus B."/>
            <person name="Baldrian P."/>
            <person name="Stursova M."/>
            <person name="Weitz H."/>
            <person name="Taylor A."/>
            <person name="Grigoriev I.V."/>
            <person name="Nagy L.G."/>
            <person name="Martin F."/>
            <person name="Kauserud H."/>
        </authorList>
    </citation>
    <scope>NUCLEOTIDE SEQUENCE</scope>
    <source>
        <strain evidence="1">9284</strain>
    </source>
</reference>
<dbReference type="Proteomes" id="UP001221142">
    <property type="component" value="Unassembled WGS sequence"/>
</dbReference>
<organism evidence="1 2">
    <name type="scientific">Roridomyces roridus</name>
    <dbReference type="NCBI Taxonomy" id="1738132"/>
    <lineage>
        <taxon>Eukaryota</taxon>
        <taxon>Fungi</taxon>
        <taxon>Dikarya</taxon>
        <taxon>Basidiomycota</taxon>
        <taxon>Agaricomycotina</taxon>
        <taxon>Agaricomycetes</taxon>
        <taxon>Agaricomycetidae</taxon>
        <taxon>Agaricales</taxon>
        <taxon>Marasmiineae</taxon>
        <taxon>Mycenaceae</taxon>
        <taxon>Roridomyces</taxon>
    </lineage>
</organism>
<dbReference type="AlphaFoldDB" id="A0AAD7FF65"/>
<comment type="caution">
    <text evidence="1">The sequence shown here is derived from an EMBL/GenBank/DDBJ whole genome shotgun (WGS) entry which is preliminary data.</text>
</comment>
<proteinExistence type="predicted"/>
<dbReference type="EMBL" id="JARKIF010000017">
    <property type="protein sequence ID" value="KAJ7620312.1"/>
    <property type="molecule type" value="Genomic_DNA"/>
</dbReference>
<evidence type="ECO:0000313" key="1">
    <source>
        <dbReference type="EMBL" id="KAJ7620312.1"/>
    </source>
</evidence>
<accession>A0AAD7FF65</accession>
<name>A0AAD7FF65_9AGAR</name>
<gene>
    <name evidence="1" type="ORF">FB45DRAFT_1032991</name>
</gene>
<protein>
    <submittedName>
        <fullName evidence="1">Uncharacterized protein</fullName>
    </submittedName>
</protein>
<keyword evidence="2" id="KW-1185">Reference proteome</keyword>
<evidence type="ECO:0000313" key="2">
    <source>
        <dbReference type="Proteomes" id="UP001221142"/>
    </source>
</evidence>
<sequence length="148" mass="16577">MPATLPRSATATSDSYLYCDDAEQPLADQESLAEDLRFSRLFTFTPPHLSLALAAMPNIDNFTPANSEYYNCYYLMCCSVEPHLIGWFPPGARPHDDERVDYSGSAFDDTLNDDQLSSAFSIVVNCASPTGDERRFSKKCEYRMCKAC</sequence>